<dbReference type="InterPro" id="IPR027417">
    <property type="entry name" value="P-loop_NTPase"/>
</dbReference>
<dbReference type="GO" id="GO:0005829">
    <property type="term" value="C:cytosol"/>
    <property type="evidence" value="ECO:0007669"/>
    <property type="project" value="TreeGrafter"/>
</dbReference>
<dbReference type="AlphaFoldDB" id="A0A9X2Z4L0"/>
<dbReference type="EMBL" id="JACKVK010000009">
    <property type="protein sequence ID" value="MCV7422336.1"/>
    <property type="molecule type" value="Genomic_DNA"/>
</dbReference>
<comment type="caution">
    <text evidence="2">The sequence shown here is derived from an EMBL/GenBank/DDBJ whole genome shotgun (WGS) entry which is preliminary data.</text>
</comment>
<evidence type="ECO:0000259" key="1">
    <source>
        <dbReference type="Pfam" id="PF26563"/>
    </source>
</evidence>
<dbReference type="GO" id="GO:0051782">
    <property type="term" value="P:negative regulation of cell division"/>
    <property type="evidence" value="ECO:0007669"/>
    <property type="project" value="TreeGrafter"/>
</dbReference>
<dbReference type="Pfam" id="PF26563">
    <property type="entry name" value="Rv3660c_N"/>
    <property type="match status" value="1"/>
</dbReference>
<name>A0A9X2Z4L0_9MYCO</name>
<keyword evidence="3" id="KW-1185">Reference proteome</keyword>
<dbReference type="Proteomes" id="UP001141629">
    <property type="component" value="Unassembled WGS sequence"/>
</dbReference>
<dbReference type="GO" id="GO:0009898">
    <property type="term" value="C:cytoplasmic side of plasma membrane"/>
    <property type="evidence" value="ECO:0007669"/>
    <property type="project" value="TreeGrafter"/>
</dbReference>
<dbReference type="InterPro" id="IPR050625">
    <property type="entry name" value="ParA/MinD_ATPase"/>
</dbReference>
<dbReference type="PANTHER" id="PTHR43384">
    <property type="entry name" value="SEPTUM SITE-DETERMINING PROTEIN MIND HOMOLOG, CHLOROPLASTIC-RELATED"/>
    <property type="match status" value="1"/>
</dbReference>
<sequence>MVADASLRHDVDRVAAAAGVRAVHVDEPSSRKVWSAASAVILDLDGARRCAELGLPRRDGILVVGTTTPSPDQWHVVVAVGAQRVLSLPTDEVALVSALVDAADRSADEHRRGAVVAVVGGCGGAGATVFATALAHVAPKALLVDVDPWSGGIDLTLGSERDPGLRWPDLDLGGGRVGHHALTGALPSRHGVTVLSAGRPGDEVDPGALTAVIDGGCRAGATTICDLPRRATPAVGVALDAADLVVLVVPADVRSCAAASAVAQWLTDANPNVGLVVRGPAPGGLRSVDVSRIVERPLLAAMRPQPGLAAELERGGLRPRRRSPLAGAARRVLDVLHRQPSATDEQLVA</sequence>
<dbReference type="InterPro" id="IPR022521">
    <property type="entry name" value="Rv3660c"/>
</dbReference>
<dbReference type="InterPro" id="IPR059050">
    <property type="entry name" value="Rv3660c_N"/>
</dbReference>
<dbReference type="NCBIfam" id="TIGR03815">
    <property type="entry name" value="CpaE_hom_Actino"/>
    <property type="match status" value="1"/>
</dbReference>
<gene>
    <name evidence="2" type="ORF">H7K45_17450</name>
</gene>
<dbReference type="SUPFAM" id="SSF52540">
    <property type="entry name" value="P-loop containing nucleoside triphosphate hydrolases"/>
    <property type="match status" value="1"/>
</dbReference>
<dbReference type="Gene3D" id="3.40.50.300">
    <property type="entry name" value="P-loop containing nucleotide triphosphate hydrolases"/>
    <property type="match status" value="1"/>
</dbReference>
<reference evidence="2" key="1">
    <citation type="submission" date="2020-07" db="EMBL/GenBank/DDBJ databases">
        <authorList>
            <person name="Pettersson B.M.F."/>
            <person name="Behra P.R.K."/>
            <person name="Ramesh M."/>
            <person name="Das S."/>
            <person name="Dasgupta S."/>
            <person name="Kirsebom L.A."/>
        </authorList>
    </citation>
    <scope>NUCLEOTIDE SEQUENCE</scope>
    <source>
        <strain evidence="2">DSM 44838</strain>
    </source>
</reference>
<protein>
    <submittedName>
        <fullName evidence="2">AAA family ATPase</fullName>
    </submittedName>
</protein>
<evidence type="ECO:0000313" key="3">
    <source>
        <dbReference type="Proteomes" id="UP001141629"/>
    </source>
</evidence>
<evidence type="ECO:0000313" key="2">
    <source>
        <dbReference type="EMBL" id="MCV7422336.1"/>
    </source>
</evidence>
<feature type="domain" description="Rv3660c-like CheY-like N-terminal" evidence="1">
    <location>
        <begin position="1"/>
        <end position="106"/>
    </location>
</feature>
<proteinExistence type="predicted"/>
<dbReference type="GO" id="GO:0005524">
    <property type="term" value="F:ATP binding"/>
    <property type="evidence" value="ECO:0007669"/>
    <property type="project" value="TreeGrafter"/>
</dbReference>
<dbReference type="GO" id="GO:0016887">
    <property type="term" value="F:ATP hydrolysis activity"/>
    <property type="evidence" value="ECO:0007669"/>
    <property type="project" value="TreeGrafter"/>
</dbReference>
<accession>A0A9X2Z4L0</accession>
<reference evidence="2" key="2">
    <citation type="journal article" date="2022" name="BMC Genomics">
        <title>Comparative genome analysis of mycobacteria focusing on tRNA and non-coding RNA.</title>
        <authorList>
            <person name="Behra P.R.K."/>
            <person name="Pettersson B.M.F."/>
            <person name="Ramesh M."/>
            <person name="Das S."/>
            <person name="Dasgupta S."/>
            <person name="Kirsebom L.A."/>
        </authorList>
    </citation>
    <scope>NUCLEOTIDE SEQUENCE</scope>
    <source>
        <strain evidence="2">DSM 44838</strain>
    </source>
</reference>
<dbReference type="PANTHER" id="PTHR43384:SF11">
    <property type="entry name" value="SEPTUM SITE DETERMINING PROTEIN"/>
    <property type="match status" value="1"/>
</dbReference>
<organism evidence="2 3">
    <name type="scientific">Mycobacterium yunnanensis</name>
    <dbReference type="NCBI Taxonomy" id="368477"/>
    <lineage>
        <taxon>Bacteria</taxon>
        <taxon>Bacillati</taxon>
        <taxon>Actinomycetota</taxon>
        <taxon>Actinomycetes</taxon>
        <taxon>Mycobacteriales</taxon>
        <taxon>Mycobacteriaceae</taxon>
        <taxon>Mycobacterium</taxon>
    </lineage>
</organism>